<dbReference type="Proteomes" id="UP000509594">
    <property type="component" value="Chromosome"/>
</dbReference>
<keyword evidence="3" id="KW-1185">Reference proteome</keyword>
<gene>
    <name evidence="2" type="ORF">HWN40_06040</name>
</gene>
<keyword evidence="1" id="KW-0812">Transmembrane</keyword>
<keyword evidence="1" id="KW-0472">Membrane</keyword>
<protein>
    <submittedName>
        <fullName evidence="2">DUF2178 domain-containing protein</fullName>
    </submittedName>
</protein>
<name>A0A7D5E8M9_9EURY</name>
<proteinExistence type="predicted"/>
<dbReference type="OrthoDB" id="125810at2157"/>
<feature type="transmembrane region" description="Helical" evidence="1">
    <location>
        <begin position="12"/>
        <end position="29"/>
    </location>
</feature>
<keyword evidence="1" id="KW-1133">Transmembrane helix</keyword>
<organism evidence="2 3">
    <name type="scientific">Methanolobus zinderi</name>
    <dbReference type="NCBI Taxonomy" id="536044"/>
    <lineage>
        <taxon>Archaea</taxon>
        <taxon>Methanobacteriati</taxon>
        <taxon>Methanobacteriota</taxon>
        <taxon>Stenosarchaea group</taxon>
        <taxon>Methanomicrobia</taxon>
        <taxon>Methanosarcinales</taxon>
        <taxon>Methanosarcinaceae</taxon>
        <taxon>Methanolobus</taxon>
    </lineage>
</organism>
<reference evidence="2 3" key="1">
    <citation type="submission" date="2020-06" db="EMBL/GenBank/DDBJ databases">
        <title>Methanolobus halotolerans sp. nov., isolated from a saline lake Tus in Siberia.</title>
        <authorList>
            <person name="Shen Y."/>
            <person name="Chen S.-C."/>
            <person name="Lai M.-C."/>
            <person name="Huang H.-H."/>
            <person name="Chiu H.-H."/>
            <person name="Tang S.-L."/>
            <person name="Rogozin D.Y."/>
            <person name="Degermendzhy A.G."/>
        </authorList>
    </citation>
    <scope>NUCLEOTIDE SEQUENCE [LARGE SCALE GENOMIC DNA]</scope>
    <source>
        <strain evidence="2 3">DSM 21339</strain>
    </source>
</reference>
<dbReference type="AlphaFoldDB" id="A0A7D5E8M9"/>
<dbReference type="InterPro" id="IPR019235">
    <property type="entry name" value="DUF2178_TM"/>
</dbReference>
<feature type="transmembrane region" description="Helical" evidence="1">
    <location>
        <begin position="110"/>
        <end position="130"/>
    </location>
</feature>
<dbReference type="RefSeq" id="WP_176964893.1">
    <property type="nucleotide sequence ID" value="NZ_CP058215.1"/>
</dbReference>
<dbReference type="GeneID" id="55821217"/>
<dbReference type="EMBL" id="CP058215">
    <property type="protein sequence ID" value="QLC49837.1"/>
    <property type="molecule type" value="Genomic_DNA"/>
</dbReference>
<sequence>MVIHIRTQEIISILFGIVLVISGVYVLVYEPDWVTSVAGAMGGLIGAGVALILITLWQYRSRVSGELREDERDYRIAEKASFRTFQVTFILQGFMFAVLGIFTIQLPAQPAIGLLFAITGVSYVAFFYWYRNKM</sequence>
<evidence type="ECO:0000256" key="1">
    <source>
        <dbReference type="SAM" id="Phobius"/>
    </source>
</evidence>
<evidence type="ECO:0000313" key="3">
    <source>
        <dbReference type="Proteomes" id="UP000509594"/>
    </source>
</evidence>
<evidence type="ECO:0000313" key="2">
    <source>
        <dbReference type="EMBL" id="QLC49837.1"/>
    </source>
</evidence>
<accession>A0A7D5E8M9</accession>
<feature type="transmembrane region" description="Helical" evidence="1">
    <location>
        <begin position="35"/>
        <end position="59"/>
    </location>
</feature>
<dbReference type="KEGG" id="mzi:HWN40_06040"/>
<feature type="transmembrane region" description="Helical" evidence="1">
    <location>
        <begin position="80"/>
        <end position="104"/>
    </location>
</feature>
<dbReference type="Pfam" id="PF09946">
    <property type="entry name" value="DUF2178"/>
    <property type="match status" value="1"/>
</dbReference>